<name>A0A3L6RPV7_PANMI</name>
<dbReference type="EMBL" id="PQIB02000007">
    <property type="protein sequence ID" value="RLN07778.1"/>
    <property type="molecule type" value="Genomic_DNA"/>
</dbReference>
<gene>
    <name evidence="1" type="ORF">C2845_PM11G04570</name>
</gene>
<reference evidence="2" key="1">
    <citation type="journal article" date="2019" name="Nat. Commun.">
        <title>The genome of broomcorn millet.</title>
        <authorList>
            <person name="Zou C."/>
            <person name="Miki D."/>
            <person name="Li D."/>
            <person name="Tang Q."/>
            <person name="Xiao L."/>
            <person name="Rajput S."/>
            <person name="Deng P."/>
            <person name="Jia W."/>
            <person name="Huang R."/>
            <person name="Zhang M."/>
            <person name="Sun Y."/>
            <person name="Hu J."/>
            <person name="Fu X."/>
            <person name="Schnable P.S."/>
            <person name="Li F."/>
            <person name="Zhang H."/>
            <person name="Feng B."/>
            <person name="Zhu X."/>
            <person name="Liu R."/>
            <person name="Schnable J.C."/>
            <person name="Zhu J.-K."/>
            <person name="Zhang H."/>
        </authorList>
    </citation>
    <scope>NUCLEOTIDE SEQUENCE [LARGE SCALE GENOMIC DNA]</scope>
</reference>
<evidence type="ECO:0000313" key="1">
    <source>
        <dbReference type="EMBL" id="RLN07778.1"/>
    </source>
</evidence>
<organism evidence="1 2">
    <name type="scientific">Panicum miliaceum</name>
    <name type="common">Proso millet</name>
    <name type="synonym">Broomcorn millet</name>
    <dbReference type="NCBI Taxonomy" id="4540"/>
    <lineage>
        <taxon>Eukaryota</taxon>
        <taxon>Viridiplantae</taxon>
        <taxon>Streptophyta</taxon>
        <taxon>Embryophyta</taxon>
        <taxon>Tracheophyta</taxon>
        <taxon>Spermatophyta</taxon>
        <taxon>Magnoliopsida</taxon>
        <taxon>Liliopsida</taxon>
        <taxon>Poales</taxon>
        <taxon>Poaceae</taxon>
        <taxon>PACMAD clade</taxon>
        <taxon>Panicoideae</taxon>
        <taxon>Panicodae</taxon>
        <taxon>Paniceae</taxon>
        <taxon>Panicinae</taxon>
        <taxon>Panicum</taxon>
        <taxon>Panicum sect. Panicum</taxon>
    </lineage>
</organism>
<evidence type="ECO:0000313" key="2">
    <source>
        <dbReference type="Proteomes" id="UP000275267"/>
    </source>
</evidence>
<keyword evidence="2" id="KW-1185">Reference proteome</keyword>
<sequence>MEIEARCVVSAKESLEEQLQLVLLAARPASPPSYAKRRVIMWSVDDKLYGVLDWIAPI</sequence>
<protein>
    <submittedName>
        <fullName evidence="1">Uncharacterized protein</fullName>
    </submittedName>
</protein>
<comment type="caution">
    <text evidence="1">The sequence shown here is derived from an EMBL/GenBank/DDBJ whole genome shotgun (WGS) entry which is preliminary data.</text>
</comment>
<accession>A0A3L6RPV7</accession>
<proteinExistence type="predicted"/>
<dbReference type="Proteomes" id="UP000275267">
    <property type="component" value="Unassembled WGS sequence"/>
</dbReference>
<dbReference type="AlphaFoldDB" id="A0A3L6RPV7"/>